<dbReference type="PIRSF" id="PIRSF015601">
    <property type="entry name" value="MTase_slr0722"/>
    <property type="match status" value="1"/>
</dbReference>
<evidence type="ECO:0000256" key="5">
    <source>
        <dbReference type="ARBA" id="ARBA00022490"/>
    </source>
</evidence>
<dbReference type="InterPro" id="IPR006700">
    <property type="entry name" value="RsmE"/>
</dbReference>
<dbReference type="GO" id="GO:0008168">
    <property type="term" value="F:methyltransferase activity"/>
    <property type="evidence" value="ECO:0007669"/>
    <property type="project" value="UniProtKB-KW"/>
</dbReference>
<evidence type="ECO:0000256" key="12">
    <source>
        <dbReference type="PIRNR" id="PIRNR015601"/>
    </source>
</evidence>
<evidence type="ECO:0000256" key="3">
    <source>
        <dbReference type="ARBA" id="ARBA00012328"/>
    </source>
</evidence>
<evidence type="ECO:0000256" key="2">
    <source>
        <dbReference type="ARBA" id="ARBA00005528"/>
    </source>
</evidence>
<comment type="function">
    <text evidence="10 12">Specifically methylates the N3 position of the uracil ring of uridine 1498 (m3U1498) in 16S rRNA. Acts on the fully assembled 30S ribosomal subunit.</text>
</comment>
<dbReference type="NCBIfam" id="TIGR00046">
    <property type="entry name" value="RsmE family RNA methyltransferase"/>
    <property type="match status" value="1"/>
</dbReference>
<dbReference type="EC" id="2.1.1.193" evidence="3 12"/>
<dbReference type="Pfam" id="PF04452">
    <property type="entry name" value="Methyltrans_RNA"/>
    <property type="match status" value="1"/>
</dbReference>
<evidence type="ECO:0000256" key="8">
    <source>
        <dbReference type="ARBA" id="ARBA00022679"/>
    </source>
</evidence>
<evidence type="ECO:0000259" key="13">
    <source>
        <dbReference type="Pfam" id="PF04452"/>
    </source>
</evidence>
<feature type="domain" description="Ribosomal RNA small subunit methyltransferase E PUA-like" evidence="14">
    <location>
        <begin position="20"/>
        <end position="59"/>
    </location>
</feature>
<keyword evidence="9 12" id="KW-0949">S-adenosyl-L-methionine</keyword>
<evidence type="ECO:0000256" key="11">
    <source>
        <dbReference type="ARBA" id="ARBA00047944"/>
    </source>
</evidence>
<sequence>MRVSRLFLAQPLREGDRIHLDPDQSHYLRDVLRLKRGQGLTVFNGEGDEYAATVADLGRAGIALAIGERRIRDAESPLVTHLGLGIARGERMDLAIQKAVELGVTRITPLVTEHSVVRLDRARQEQRRLHWQKIAASACEQCGRNRVPPVEEPTALERWLPGRAGLRLFFDPHGAVGLGDLPRPTAGVCLLAGPEGGFAQRERVLARDAGFVAVRLGPRILRAETAVLAALAALQTLWGDWR</sequence>
<comment type="subcellular location">
    <subcellularLocation>
        <location evidence="1 12">Cytoplasm</location>
    </subcellularLocation>
</comment>
<keyword evidence="7 12" id="KW-0489">Methyltransferase</keyword>
<dbReference type="RefSeq" id="WP_348757851.1">
    <property type="nucleotide sequence ID" value="NZ_OZ026884.1"/>
</dbReference>
<dbReference type="Pfam" id="PF20260">
    <property type="entry name" value="PUA_4"/>
    <property type="match status" value="1"/>
</dbReference>
<name>A0ABM9NL14_9GAMM</name>
<feature type="domain" description="Ribosomal RNA small subunit methyltransferase E methyltransferase" evidence="13">
    <location>
        <begin position="75"/>
        <end position="235"/>
    </location>
</feature>
<dbReference type="PANTHER" id="PTHR30027">
    <property type="entry name" value="RIBOSOMAL RNA SMALL SUBUNIT METHYLTRANSFERASE E"/>
    <property type="match status" value="1"/>
</dbReference>
<dbReference type="PANTHER" id="PTHR30027:SF3">
    <property type="entry name" value="16S RRNA (URACIL(1498)-N(3))-METHYLTRANSFERASE"/>
    <property type="match status" value="1"/>
</dbReference>
<evidence type="ECO:0000256" key="7">
    <source>
        <dbReference type="ARBA" id="ARBA00022603"/>
    </source>
</evidence>
<keyword evidence="16" id="KW-1185">Reference proteome</keyword>
<evidence type="ECO:0000313" key="16">
    <source>
        <dbReference type="Proteomes" id="UP001497493"/>
    </source>
</evidence>
<evidence type="ECO:0000256" key="1">
    <source>
        <dbReference type="ARBA" id="ARBA00004496"/>
    </source>
</evidence>
<dbReference type="SUPFAM" id="SSF75217">
    <property type="entry name" value="alpha/beta knot"/>
    <property type="match status" value="1"/>
</dbReference>
<comment type="catalytic activity">
    <reaction evidence="11 12">
        <text>uridine(1498) in 16S rRNA + S-adenosyl-L-methionine = N(3)-methyluridine(1498) in 16S rRNA + S-adenosyl-L-homocysteine + H(+)</text>
        <dbReference type="Rhea" id="RHEA:42920"/>
        <dbReference type="Rhea" id="RHEA-COMP:10283"/>
        <dbReference type="Rhea" id="RHEA-COMP:10284"/>
        <dbReference type="ChEBI" id="CHEBI:15378"/>
        <dbReference type="ChEBI" id="CHEBI:57856"/>
        <dbReference type="ChEBI" id="CHEBI:59789"/>
        <dbReference type="ChEBI" id="CHEBI:65315"/>
        <dbReference type="ChEBI" id="CHEBI:74502"/>
        <dbReference type="EC" id="2.1.1.193"/>
    </reaction>
</comment>
<organism evidence="15 16">
    <name type="scientific">Candidatus Methylocalor cossyra</name>
    <dbReference type="NCBI Taxonomy" id="3108543"/>
    <lineage>
        <taxon>Bacteria</taxon>
        <taxon>Pseudomonadati</taxon>
        <taxon>Pseudomonadota</taxon>
        <taxon>Gammaproteobacteria</taxon>
        <taxon>Methylococcales</taxon>
        <taxon>Methylococcaceae</taxon>
        <taxon>Candidatus Methylocalor</taxon>
    </lineage>
</organism>
<keyword evidence="6 12" id="KW-0698">rRNA processing</keyword>
<protein>
    <recommendedName>
        <fullName evidence="4 12">Ribosomal RNA small subunit methyltransferase E</fullName>
        <ecNumber evidence="3 12">2.1.1.193</ecNumber>
    </recommendedName>
</protein>
<dbReference type="CDD" id="cd18084">
    <property type="entry name" value="RsmE-like"/>
    <property type="match status" value="1"/>
</dbReference>
<dbReference type="Gene3D" id="3.40.1280.10">
    <property type="match status" value="1"/>
</dbReference>
<evidence type="ECO:0000313" key="15">
    <source>
        <dbReference type="EMBL" id="CAL1241326.1"/>
    </source>
</evidence>
<dbReference type="GO" id="GO:0032259">
    <property type="term" value="P:methylation"/>
    <property type="evidence" value="ECO:0007669"/>
    <property type="project" value="UniProtKB-KW"/>
</dbReference>
<gene>
    <name evidence="15" type="primary">rsmE</name>
    <name evidence="15" type="ORF">MECH1_V1_2550</name>
</gene>
<dbReference type="Gene3D" id="2.40.240.20">
    <property type="entry name" value="Hypothetical PUA domain-like, domain 1"/>
    <property type="match status" value="1"/>
</dbReference>
<proteinExistence type="inferred from homology"/>
<evidence type="ECO:0000256" key="9">
    <source>
        <dbReference type="ARBA" id="ARBA00022691"/>
    </source>
</evidence>
<dbReference type="NCBIfam" id="NF008692">
    <property type="entry name" value="PRK11713.1-5"/>
    <property type="match status" value="1"/>
</dbReference>
<dbReference type="InterPro" id="IPR029026">
    <property type="entry name" value="tRNA_m1G_MTases_N"/>
</dbReference>
<keyword evidence="5 12" id="KW-0963">Cytoplasm</keyword>
<dbReference type="EMBL" id="OZ026884">
    <property type="protein sequence ID" value="CAL1241326.1"/>
    <property type="molecule type" value="Genomic_DNA"/>
</dbReference>
<dbReference type="Proteomes" id="UP001497493">
    <property type="component" value="Chromosome"/>
</dbReference>
<dbReference type="SUPFAM" id="SSF88697">
    <property type="entry name" value="PUA domain-like"/>
    <property type="match status" value="1"/>
</dbReference>
<evidence type="ECO:0000259" key="14">
    <source>
        <dbReference type="Pfam" id="PF20260"/>
    </source>
</evidence>
<keyword evidence="8 12" id="KW-0808">Transferase</keyword>
<comment type="similarity">
    <text evidence="2 12">Belongs to the RNA methyltransferase RsmE family.</text>
</comment>
<evidence type="ECO:0000256" key="6">
    <source>
        <dbReference type="ARBA" id="ARBA00022552"/>
    </source>
</evidence>
<dbReference type="InterPro" id="IPR046886">
    <property type="entry name" value="RsmE_MTase_dom"/>
</dbReference>
<evidence type="ECO:0000256" key="10">
    <source>
        <dbReference type="ARBA" id="ARBA00025699"/>
    </source>
</evidence>
<dbReference type="InterPro" id="IPR046887">
    <property type="entry name" value="RsmE_PUA-like"/>
</dbReference>
<dbReference type="InterPro" id="IPR029028">
    <property type="entry name" value="Alpha/beta_knot_MTases"/>
</dbReference>
<accession>A0ABM9NL14</accession>
<reference evidence="15 16" key="1">
    <citation type="submission" date="2024-04" db="EMBL/GenBank/DDBJ databases">
        <authorList>
            <person name="Cremers G."/>
        </authorList>
    </citation>
    <scope>NUCLEOTIDE SEQUENCE [LARGE SCALE GENOMIC DNA]</scope>
    <source>
        <strain evidence="15">MeCH1-AG</strain>
    </source>
</reference>
<dbReference type="InterPro" id="IPR015947">
    <property type="entry name" value="PUA-like_sf"/>
</dbReference>
<evidence type="ECO:0000256" key="4">
    <source>
        <dbReference type="ARBA" id="ARBA00013673"/>
    </source>
</evidence>